<evidence type="ECO:0000313" key="3">
    <source>
        <dbReference type="Proteomes" id="UP001165082"/>
    </source>
</evidence>
<feature type="transmembrane region" description="Helical" evidence="1">
    <location>
        <begin position="52"/>
        <end position="71"/>
    </location>
</feature>
<dbReference type="OrthoDB" id="198128at2759"/>
<feature type="transmembrane region" description="Helical" evidence="1">
    <location>
        <begin position="140"/>
        <end position="159"/>
    </location>
</feature>
<keyword evidence="3" id="KW-1185">Reference proteome</keyword>
<proteinExistence type="predicted"/>
<protein>
    <submittedName>
        <fullName evidence="2">Uncharacterized protein</fullName>
    </submittedName>
</protein>
<keyword evidence="1" id="KW-0472">Membrane</keyword>
<accession>A0A9W7DX98</accession>
<feature type="transmembrane region" description="Helical" evidence="1">
    <location>
        <begin position="12"/>
        <end position="32"/>
    </location>
</feature>
<sequence>MLRSIYPSSMIALGAFEFINAIMALASPIDILPTMLFVGADTPAEDIHVTRNLMRCWAFVLIGLGTTRIAAGVNPSSKVTWLMNLLLHLFEMFFWWAEALEPNTMTKIFSMQNYTPDPSIPDYQNILISLVNVNVNSDPLIFVLLLVVPGLVGFILLNFPNDDSSPSKTTNREKKRAKRN</sequence>
<evidence type="ECO:0000256" key="1">
    <source>
        <dbReference type="SAM" id="Phobius"/>
    </source>
</evidence>
<dbReference type="AlphaFoldDB" id="A0A9W7DX98"/>
<keyword evidence="1" id="KW-1133">Transmembrane helix</keyword>
<name>A0A9W7DX98_9STRA</name>
<organism evidence="2 3">
    <name type="scientific">Triparma retinervis</name>
    <dbReference type="NCBI Taxonomy" id="2557542"/>
    <lineage>
        <taxon>Eukaryota</taxon>
        <taxon>Sar</taxon>
        <taxon>Stramenopiles</taxon>
        <taxon>Ochrophyta</taxon>
        <taxon>Bolidophyceae</taxon>
        <taxon>Parmales</taxon>
        <taxon>Triparmaceae</taxon>
        <taxon>Triparma</taxon>
    </lineage>
</organism>
<evidence type="ECO:0000313" key="2">
    <source>
        <dbReference type="EMBL" id="GMH59869.1"/>
    </source>
</evidence>
<reference evidence="2" key="1">
    <citation type="submission" date="2022-07" db="EMBL/GenBank/DDBJ databases">
        <title>Genome analysis of Parmales, a sister group of diatoms, reveals the evolutionary specialization of diatoms from phago-mixotrophs to photoautotrophs.</title>
        <authorList>
            <person name="Ban H."/>
            <person name="Sato S."/>
            <person name="Yoshikawa S."/>
            <person name="Kazumasa Y."/>
            <person name="Nakamura Y."/>
            <person name="Ichinomiya M."/>
            <person name="Saitoh K."/>
            <person name="Sato N."/>
            <person name="Blanc-Mathieu R."/>
            <person name="Endo H."/>
            <person name="Kuwata A."/>
            <person name="Ogata H."/>
        </authorList>
    </citation>
    <scope>NUCLEOTIDE SEQUENCE</scope>
</reference>
<keyword evidence="1" id="KW-0812">Transmembrane</keyword>
<gene>
    <name evidence="2" type="ORF">TrRE_jg13413</name>
</gene>
<comment type="caution">
    <text evidence="2">The sequence shown here is derived from an EMBL/GenBank/DDBJ whole genome shotgun (WGS) entry which is preliminary data.</text>
</comment>
<dbReference type="EMBL" id="BRXZ01002325">
    <property type="protein sequence ID" value="GMH59869.1"/>
    <property type="molecule type" value="Genomic_DNA"/>
</dbReference>
<dbReference type="Proteomes" id="UP001165082">
    <property type="component" value="Unassembled WGS sequence"/>
</dbReference>